<keyword evidence="5" id="KW-1185">Reference proteome</keyword>
<evidence type="ECO:0000259" key="3">
    <source>
        <dbReference type="SMART" id="SM00198"/>
    </source>
</evidence>
<dbReference type="CDD" id="cd05382">
    <property type="entry name" value="CAP_GAPR1-like"/>
    <property type="match status" value="1"/>
</dbReference>
<dbReference type="SUPFAM" id="SSF55797">
    <property type="entry name" value="PR-1-like"/>
    <property type="match status" value="1"/>
</dbReference>
<evidence type="ECO:0000256" key="1">
    <source>
        <dbReference type="ARBA" id="ARBA00004613"/>
    </source>
</evidence>
<protein>
    <recommendedName>
        <fullName evidence="3">SCP domain-containing protein</fullName>
    </recommendedName>
</protein>
<feature type="domain" description="SCP" evidence="3">
    <location>
        <begin position="119"/>
        <end position="249"/>
    </location>
</feature>
<dbReference type="GeneID" id="108039715"/>
<proteinExistence type="predicted"/>
<dbReference type="Proteomes" id="UP001652680">
    <property type="component" value="Unassembled WGS sequence"/>
</dbReference>
<dbReference type="PRINTS" id="PR00837">
    <property type="entry name" value="V5TPXLIKE"/>
</dbReference>
<reference evidence="5" key="1">
    <citation type="journal article" date="2021" name="Elife">
        <title>Highly contiguous assemblies of 101 drosophilid genomes.</title>
        <authorList>
            <person name="Kim B.Y."/>
            <person name="Wang J.R."/>
            <person name="Miller D.E."/>
            <person name="Barmina O."/>
            <person name="Delaney E."/>
            <person name="Thompson A."/>
            <person name="Comeault A.A."/>
            <person name="Peede D."/>
            <person name="D'Agostino E.R."/>
            <person name="Pelaez J."/>
            <person name="Aguilar J.M."/>
            <person name="Haji D."/>
            <person name="Matsunaga T."/>
            <person name="Armstrong E.E."/>
            <person name="Zych M."/>
            <person name="Ogawa Y."/>
            <person name="Stamenkovic-Radak M."/>
            <person name="Jelic M."/>
            <person name="Veselinovic M.S."/>
            <person name="Tanaskovic M."/>
            <person name="Eric P."/>
            <person name="Gao J.J."/>
            <person name="Katoh T.K."/>
            <person name="Toda M.J."/>
            <person name="Watabe H."/>
            <person name="Watada M."/>
            <person name="Davis J.S."/>
            <person name="Moyle L.C."/>
            <person name="Manoli G."/>
            <person name="Bertolini E."/>
            <person name="Kostal V."/>
            <person name="Hawley R.S."/>
            <person name="Takahashi A."/>
            <person name="Jones C.D."/>
            <person name="Price D.K."/>
            <person name="Whiteman N."/>
            <person name="Kopp A."/>
            <person name="Matute D.R."/>
            <person name="Petrov D.A."/>
        </authorList>
    </citation>
    <scope>NUCLEOTIDE SEQUENCE [LARGE SCALE GENOMIC DNA]</scope>
</reference>
<comment type="subcellular location">
    <subcellularLocation>
        <location evidence="1">Secreted</location>
    </subcellularLocation>
</comment>
<reference evidence="4" key="2">
    <citation type="submission" date="2025-05" db="UniProtKB">
        <authorList>
            <consortium name="EnsemblMetazoa"/>
        </authorList>
    </citation>
    <scope>IDENTIFICATION</scope>
</reference>
<dbReference type="InterPro" id="IPR034113">
    <property type="entry name" value="SCP_GAPR1-like"/>
</dbReference>
<dbReference type="InterPro" id="IPR035940">
    <property type="entry name" value="CAP_sf"/>
</dbReference>
<dbReference type="Gene3D" id="3.40.33.10">
    <property type="entry name" value="CAP"/>
    <property type="match status" value="1"/>
</dbReference>
<dbReference type="InterPro" id="IPR018244">
    <property type="entry name" value="Allrgn_V5/Tpx1_CS"/>
</dbReference>
<dbReference type="InterPro" id="IPR001283">
    <property type="entry name" value="CRISP-related"/>
</dbReference>
<dbReference type="Pfam" id="PF00188">
    <property type="entry name" value="CAP"/>
    <property type="match status" value="1"/>
</dbReference>
<dbReference type="SMART" id="SM00198">
    <property type="entry name" value="SCP"/>
    <property type="match status" value="1"/>
</dbReference>
<name>A0ABM5JA84_DRORH</name>
<keyword evidence="2" id="KW-0964">Secreted</keyword>
<dbReference type="RefSeq" id="XP_044315734.1">
    <property type="nucleotide sequence ID" value="XM_044459799.1"/>
</dbReference>
<evidence type="ECO:0000313" key="4">
    <source>
        <dbReference type="EnsemblMetazoa" id="XP_044315734.1"/>
    </source>
</evidence>
<sequence length="276" mass="32026">MENENKDALSSEKSPKNQPLQLLQHNDAKFIACDLRSRDLVKCRSCLTPFCEKPIKVYHNSRNYLACSIKRSLSENSTRSLPTNGTLKPNKKLSKSLRHWYDYQGCASLCKTSKKVIKGIRLSVLIEHNKYRKLHGAGPLKMDYQLSIYAQEWADHLAEQNLLETRPHPIYGENIMCVRRSLFNVEQIIKLWYQEKYNYDYLKPGFDLYTGHFTQIVWWETEFLGVGVASNDTRICIVCNYNPPGNINGHFQKNVLPRKLLIESNMELPPSQDIKT</sequence>
<organism evidence="4 5">
    <name type="scientific">Drosophila rhopaloa</name>
    <name type="common">Fruit fly</name>
    <dbReference type="NCBI Taxonomy" id="1041015"/>
    <lineage>
        <taxon>Eukaryota</taxon>
        <taxon>Metazoa</taxon>
        <taxon>Ecdysozoa</taxon>
        <taxon>Arthropoda</taxon>
        <taxon>Hexapoda</taxon>
        <taxon>Insecta</taxon>
        <taxon>Pterygota</taxon>
        <taxon>Neoptera</taxon>
        <taxon>Endopterygota</taxon>
        <taxon>Diptera</taxon>
        <taxon>Brachycera</taxon>
        <taxon>Muscomorpha</taxon>
        <taxon>Ephydroidea</taxon>
        <taxon>Drosophilidae</taxon>
        <taxon>Drosophila</taxon>
        <taxon>Sophophora</taxon>
    </lineage>
</organism>
<dbReference type="PANTHER" id="PTHR10334">
    <property type="entry name" value="CYSTEINE-RICH SECRETORY PROTEIN-RELATED"/>
    <property type="match status" value="1"/>
</dbReference>
<dbReference type="EnsemblMetazoa" id="XM_044459799.1">
    <property type="protein sequence ID" value="XP_044315734.1"/>
    <property type="gene ID" value="LOC108039715"/>
</dbReference>
<dbReference type="InterPro" id="IPR014044">
    <property type="entry name" value="CAP_dom"/>
</dbReference>
<dbReference type="PROSITE" id="PS01009">
    <property type="entry name" value="CRISP_1"/>
    <property type="match status" value="1"/>
</dbReference>
<evidence type="ECO:0000313" key="5">
    <source>
        <dbReference type="Proteomes" id="UP001652680"/>
    </source>
</evidence>
<accession>A0ABM5JA84</accession>
<evidence type="ECO:0000256" key="2">
    <source>
        <dbReference type="ARBA" id="ARBA00022525"/>
    </source>
</evidence>